<dbReference type="Proteomes" id="UP000182840">
    <property type="component" value="Chromosome"/>
</dbReference>
<evidence type="ECO:0000313" key="2">
    <source>
        <dbReference type="EMBL" id="APH74286.1"/>
    </source>
</evidence>
<dbReference type="EMBL" id="CP018171">
    <property type="protein sequence ID" value="APH74286.1"/>
    <property type="molecule type" value="Genomic_DNA"/>
</dbReference>
<dbReference type="PANTHER" id="PTHR36057:SF1">
    <property type="entry name" value="LIPOPROTEIN LIPID ATTACHMENT SITE-LIKE PROTEIN, PUTATIVE (DUF1223)-RELATED"/>
    <property type="match status" value="1"/>
</dbReference>
<organism evidence="2 3">
    <name type="scientific">Aquibium oceanicum</name>
    <dbReference type="NCBI Taxonomy" id="1670800"/>
    <lineage>
        <taxon>Bacteria</taxon>
        <taxon>Pseudomonadati</taxon>
        <taxon>Pseudomonadota</taxon>
        <taxon>Alphaproteobacteria</taxon>
        <taxon>Hyphomicrobiales</taxon>
        <taxon>Phyllobacteriaceae</taxon>
        <taxon>Aquibium</taxon>
    </lineage>
</organism>
<dbReference type="KEGG" id="meso:BSQ44_25165"/>
<dbReference type="PANTHER" id="PTHR36057">
    <property type="match status" value="1"/>
</dbReference>
<dbReference type="SUPFAM" id="SSF52833">
    <property type="entry name" value="Thioredoxin-like"/>
    <property type="match status" value="1"/>
</dbReference>
<feature type="chain" id="PRO_5009856971" description="DUF1223 domain-containing protein" evidence="1">
    <location>
        <begin position="24"/>
        <end position="252"/>
    </location>
</feature>
<evidence type="ECO:0000256" key="1">
    <source>
        <dbReference type="SAM" id="SignalP"/>
    </source>
</evidence>
<accession>A0A1L3SXY6</accession>
<reference evidence="3" key="1">
    <citation type="submission" date="2016-11" db="EMBL/GenBank/DDBJ databases">
        <title>Mesorhizobium oceanicum sp. nov., isolated from deep seawater in South China Sea.</title>
        <authorList>
            <person name="Fu G.-Y."/>
        </authorList>
    </citation>
    <scope>NUCLEOTIDE SEQUENCE [LARGE SCALE GENOMIC DNA]</scope>
    <source>
        <strain evidence="3">B7</strain>
    </source>
</reference>
<proteinExistence type="predicted"/>
<feature type="signal peptide" evidence="1">
    <location>
        <begin position="1"/>
        <end position="23"/>
    </location>
</feature>
<dbReference type="InterPro" id="IPR010634">
    <property type="entry name" value="DUF1223"/>
</dbReference>
<dbReference type="Pfam" id="PF06764">
    <property type="entry name" value="DUF1223"/>
    <property type="match status" value="1"/>
</dbReference>
<evidence type="ECO:0008006" key="4">
    <source>
        <dbReference type="Google" id="ProtNLM"/>
    </source>
</evidence>
<dbReference type="Gene3D" id="3.40.30.10">
    <property type="entry name" value="Glutaredoxin"/>
    <property type="match status" value="1"/>
</dbReference>
<dbReference type="AlphaFoldDB" id="A0A1L3SXY6"/>
<dbReference type="OrthoDB" id="9808254at2"/>
<sequence>MNIFRMTGFLLAMVAAPALPATAQTVDGKPRAVVELFTSQGCSSCPPADEYLADLARRGDVVALAYHVDYWDYLGWGDTLADPENTARQRDYARALGQRSVYTPQVVVNGREHMNGASRGKIESAIADMDAEGKGLVIDVSIRQSPESIVIETGAGTHRKGKANVVLVFFEPATEVEIARGENAGKSITYWNAVSAIQAAGMWHGREMRLEIPSSELKRKGAGGCAVLLQAMGVDGSPGPIIGAAILDHPIM</sequence>
<keyword evidence="1" id="KW-0732">Signal</keyword>
<dbReference type="RefSeq" id="WP_072607741.1">
    <property type="nucleotide sequence ID" value="NZ_CP018171.1"/>
</dbReference>
<dbReference type="STRING" id="1670800.BSQ44_25165"/>
<name>A0A1L3SXY6_9HYPH</name>
<gene>
    <name evidence="2" type="ORF">BSQ44_25165</name>
</gene>
<dbReference type="InterPro" id="IPR036249">
    <property type="entry name" value="Thioredoxin-like_sf"/>
</dbReference>
<evidence type="ECO:0000313" key="3">
    <source>
        <dbReference type="Proteomes" id="UP000182840"/>
    </source>
</evidence>
<protein>
    <recommendedName>
        <fullName evidence="4">DUF1223 domain-containing protein</fullName>
    </recommendedName>
</protein>
<keyword evidence="3" id="KW-1185">Reference proteome</keyword>